<keyword evidence="1 5" id="KW-0132">Cell division</keyword>
<dbReference type="STRING" id="868595.Desca_0810"/>
<evidence type="ECO:0000256" key="4">
    <source>
        <dbReference type="ARBA" id="ARBA00044936"/>
    </source>
</evidence>
<comment type="function">
    <text evidence="4 5">Cell division protein that is part of the divisome complex and is recruited early to the Z-ring. Probably stimulates Z-ring formation, perhaps through the cross-linking of FtsZ protofilaments. Its function overlaps with FtsA.</text>
</comment>
<dbReference type="HOGENOM" id="CLU_078499_4_0_9"/>
<keyword evidence="3 5" id="KW-0131">Cell cycle</keyword>
<dbReference type="PANTHER" id="PTHR35798:SF1">
    <property type="entry name" value="CELL DIVISION PROTEIN SEPF"/>
    <property type="match status" value="1"/>
</dbReference>
<dbReference type="eggNOG" id="COG1799">
    <property type="taxonomic scope" value="Bacteria"/>
</dbReference>
<comment type="subunit">
    <text evidence="5">Homodimer. Interacts with FtsZ.</text>
</comment>
<organism evidence="6 7">
    <name type="scientific">Desulfotomaculum nigrificans (strain DSM 14880 / VKM B-2319 / CO-1-SRB)</name>
    <name type="common">Desulfotomaculum carboxydivorans</name>
    <dbReference type="NCBI Taxonomy" id="868595"/>
    <lineage>
        <taxon>Bacteria</taxon>
        <taxon>Bacillati</taxon>
        <taxon>Bacillota</taxon>
        <taxon>Clostridia</taxon>
        <taxon>Eubacteriales</taxon>
        <taxon>Desulfotomaculaceae</taxon>
        <taxon>Desulfotomaculum</taxon>
    </lineage>
</organism>
<dbReference type="RefSeq" id="WP_003543537.1">
    <property type="nucleotide sequence ID" value="NC_015565.1"/>
</dbReference>
<evidence type="ECO:0000256" key="1">
    <source>
        <dbReference type="ARBA" id="ARBA00022618"/>
    </source>
</evidence>
<dbReference type="InterPro" id="IPR007561">
    <property type="entry name" value="Cell_div_SepF/SepF-rel"/>
</dbReference>
<accession>F6B9B4</accession>
<dbReference type="GO" id="GO:0000917">
    <property type="term" value="P:division septum assembly"/>
    <property type="evidence" value="ECO:0007669"/>
    <property type="project" value="UniProtKB-KW"/>
</dbReference>
<dbReference type="EMBL" id="CP002736">
    <property type="protein sequence ID" value="AEF93690.1"/>
    <property type="molecule type" value="Genomic_DNA"/>
</dbReference>
<dbReference type="Gene3D" id="3.30.110.150">
    <property type="entry name" value="SepF-like protein"/>
    <property type="match status" value="1"/>
</dbReference>
<dbReference type="Proteomes" id="UP000009226">
    <property type="component" value="Chromosome"/>
</dbReference>
<evidence type="ECO:0000256" key="2">
    <source>
        <dbReference type="ARBA" id="ARBA00023210"/>
    </source>
</evidence>
<evidence type="ECO:0000313" key="7">
    <source>
        <dbReference type="Proteomes" id="UP000009226"/>
    </source>
</evidence>
<protein>
    <recommendedName>
        <fullName evidence="5">Cell division protein SepF</fullName>
    </recommendedName>
</protein>
<dbReference type="AlphaFoldDB" id="F6B9B4"/>
<evidence type="ECO:0000256" key="5">
    <source>
        <dbReference type="HAMAP-Rule" id="MF_01197"/>
    </source>
</evidence>
<dbReference type="KEGG" id="dca:Desca_0810"/>
<evidence type="ECO:0000256" key="3">
    <source>
        <dbReference type="ARBA" id="ARBA00023306"/>
    </source>
</evidence>
<dbReference type="InterPro" id="IPR023052">
    <property type="entry name" value="Cell_div_SepF"/>
</dbReference>
<comment type="similarity">
    <text evidence="5">Belongs to the SepF family.</text>
</comment>
<keyword evidence="7" id="KW-1185">Reference proteome</keyword>
<dbReference type="InterPro" id="IPR038594">
    <property type="entry name" value="SepF-like_sf"/>
</dbReference>
<dbReference type="HAMAP" id="MF_01197">
    <property type="entry name" value="SepF"/>
    <property type="match status" value="1"/>
</dbReference>
<keyword evidence="5" id="KW-0963">Cytoplasm</keyword>
<comment type="subcellular location">
    <subcellularLocation>
        <location evidence="5">Cytoplasm</location>
    </subcellularLocation>
    <text evidence="5">Localizes to the division site, in a FtsZ-dependent manner.</text>
</comment>
<reference evidence="6" key="1">
    <citation type="submission" date="2011-05" db="EMBL/GenBank/DDBJ databases">
        <title>Complete sequence of Desulfotomaculum carboxydivorans CO-1-SRB.</title>
        <authorList>
            <consortium name="US DOE Joint Genome Institute"/>
            <person name="Lucas S."/>
            <person name="Han J."/>
            <person name="Lapidus A."/>
            <person name="Cheng J.-F."/>
            <person name="Goodwin L."/>
            <person name="Pitluck S."/>
            <person name="Peters L."/>
            <person name="Mikhailova N."/>
            <person name="Lu M."/>
            <person name="Han C."/>
            <person name="Tapia R."/>
            <person name="Land M."/>
            <person name="Hauser L."/>
            <person name="Kyrpides N."/>
            <person name="Ivanova N."/>
            <person name="Pagani I."/>
            <person name="Stams A."/>
            <person name="Plugge C."/>
            <person name="Muyzer G."/>
            <person name="Kuever J."/>
            <person name="Parshina S."/>
            <person name="Ivanova A."/>
            <person name="Nazina T."/>
            <person name="Woyke T."/>
        </authorList>
    </citation>
    <scope>NUCLEOTIDE SEQUENCE [LARGE SCALE GENOMIC DNA]</scope>
    <source>
        <strain evidence="6">CO-1-SRB</strain>
    </source>
</reference>
<sequence>MSHGFIDKLLNFIGFEEVEEEIAEKKPEKAPEIPSKEQNIRKSIPRPELAAVPSVRQTKIVSTQPRTFTDVQIVAEHLKGGQTVIVNLSEVHPEEAQRILDYASGVVFALNGSAKKVSSEIFLFVPSGVDIVGAGDLRAFNKVIEPAEERVNARWFKSETA</sequence>
<dbReference type="GO" id="GO:0005737">
    <property type="term" value="C:cytoplasm"/>
    <property type="evidence" value="ECO:0007669"/>
    <property type="project" value="UniProtKB-SubCell"/>
</dbReference>
<gene>
    <name evidence="5" type="primary">sepF</name>
    <name evidence="6" type="ordered locus">Desca_0810</name>
</gene>
<dbReference type="PANTHER" id="PTHR35798">
    <property type="entry name" value="CELL DIVISION PROTEIN SEPF"/>
    <property type="match status" value="1"/>
</dbReference>
<proteinExistence type="inferred from homology"/>
<dbReference type="Pfam" id="PF04472">
    <property type="entry name" value="SepF"/>
    <property type="match status" value="1"/>
</dbReference>
<evidence type="ECO:0000313" key="6">
    <source>
        <dbReference type="EMBL" id="AEF93690.1"/>
    </source>
</evidence>
<dbReference type="GO" id="GO:0043093">
    <property type="term" value="P:FtsZ-dependent cytokinesis"/>
    <property type="evidence" value="ECO:0007669"/>
    <property type="project" value="UniProtKB-UniRule"/>
</dbReference>
<name>F6B9B4_DESCC</name>
<keyword evidence="2 5" id="KW-0717">Septation</keyword>